<evidence type="ECO:0000313" key="6">
    <source>
        <dbReference type="Proteomes" id="UP000663879"/>
    </source>
</evidence>
<dbReference type="InterPro" id="IPR013098">
    <property type="entry name" value="Ig_I-set"/>
</dbReference>
<comment type="caution">
    <text evidence="5">The sequence shown here is derived from an EMBL/GenBank/DDBJ whole genome shotgun (WGS) entry which is preliminary data.</text>
</comment>
<feature type="domain" description="Ig-like" evidence="4">
    <location>
        <begin position="452"/>
        <end position="521"/>
    </location>
</feature>
<proteinExistence type="predicted"/>
<dbReference type="SUPFAM" id="SSF48726">
    <property type="entry name" value="Immunoglobulin"/>
    <property type="match status" value="5"/>
</dbReference>
<dbReference type="InterPro" id="IPR003598">
    <property type="entry name" value="Ig_sub2"/>
</dbReference>
<feature type="domain" description="Ig-like" evidence="4">
    <location>
        <begin position="347"/>
        <end position="429"/>
    </location>
</feature>
<keyword evidence="3" id="KW-0732">Signal</keyword>
<keyword evidence="1" id="KW-0677">Repeat</keyword>
<sequence length="553" mass="63432">MLFLIIILIITNLANSFDLNENIVSALVSSNIPSKLSQSSIPNKASRLGEPVLLECGTQEHELLKQLESSVPPMPVLVNWFKHYSLTRRSDKPFYAKYLANNIDYAPHISRDYENRIQVVNKINLNISSLRAVDEALYECRLILFDKAYADSQAGSMFYLQVQVAPEFEYPNEEIVYFKPSVPVRLYCYAKGKPTPSITWYKNGKQLETNTSVLQETFLDNENSDIFEYKCKAENKVGQIEHTIKVIRSGSLFFTEPLKNLTITEGTILNWPCLAQSNTEITYKWFKDSVSVQSHLHKWADRGALFQDGMLYLLETYRNDSGFYECHAFTANKRIETSAYINVLYGPEIIPFPSPFYAFENSQSIVIDCLVNANPAIIALEWFKDQYLLSNTFKYEILANNSLLIRNPNKDDEGNYYCVCNNTIKKSVSHIIKIEIVEAKKFEKLSFSTSKNEIQLPCMTHQNKDTQPNSENVNWFKINSKLPQNRFTFGTNGSLILSNLKSSDSGYYYCKIKEEYARNLFTDNEILIKLFVLKNKTSSDSGELQITNSDTCK</sequence>
<dbReference type="CDD" id="cd00096">
    <property type="entry name" value="Ig"/>
    <property type="match status" value="3"/>
</dbReference>
<dbReference type="SMART" id="SM00408">
    <property type="entry name" value="IGc2"/>
    <property type="match status" value="4"/>
</dbReference>
<evidence type="ECO:0000256" key="1">
    <source>
        <dbReference type="ARBA" id="ARBA00022737"/>
    </source>
</evidence>
<dbReference type="Pfam" id="PF13927">
    <property type="entry name" value="Ig_3"/>
    <property type="match status" value="1"/>
</dbReference>
<feature type="signal peptide" evidence="3">
    <location>
        <begin position="1"/>
        <end position="16"/>
    </location>
</feature>
<dbReference type="GO" id="GO:0098609">
    <property type="term" value="P:cell-cell adhesion"/>
    <property type="evidence" value="ECO:0007669"/>
    <property type="project" value="TreeGrafter"/>
</dbReference>
<dbReference type="EMBL" id="CAJNOC010000234">
    <property type="protein sequence ID" value="CAF0731114.1"/>
    <property type="molecule type" value="Genomic_DNA"/>
</dbReference>
<dbReference type="AlphaFoldDB" id="A0A813N6J6"/>
<dbReference type="SMART" id="SM00409">
    <property type="entry name" value="IG"/>
    <property type="match status" value="5"/>
</dbReference>
<organism evidence="5 6">
    <name type="scientific">Brachionus calyciflorus</name>
    <dbReference type="NCBI Taxonomy" id="104777"/>
    <lineage>
        <taxon>Eukaryota</taxon>
        <taxon>Metazoa</taxon>
        <taxon>Spiralia</taxon>
        <taxon>Gnathifera</taxon>
        <taxon>Rotifera</taxon>
        <taxon>Eurotatoria</taxon>
        <taxon>Monogononta</taxon>
        <taxon>Pseudotrocha</taxon>
        <taxon>Ploima</taxon>
        <taxon>Brachionidae</taxon>
        <taxon>Brachionus</taxon>
    </lineage>
</organism>
<keyword evidence="6" id="KW-1185">Reference proteome</keyword>
<dbReference type="OrthoDB" id="6234674at2759"/>
<reference evidence="5" key="1">
    <citation type="submission" date="2021-02" db="EMBL/GenBank/DDBJ databases">
        <authorList>
            <person name="Nowell W R."/>
        </authorList>
    </citation>
    <scope>NUCLEOTIDE SEQUENCE</scope>
    <source>
        <strain evidence="5">Ploen Becks lab</strain>
    </source>
</reference>
<dbReference type="PANTHER" id="PTHR44170">
    <property type="entry name" value="PROTEIN SIDEKICK"/>
    <property type="match status" value="1"/>
</dbReference>
<gene>
    <name evidence="5" type="ORF">OXX778_LOCUS2847</name>
</gene>
<dbReference type="Proteomes" id="UP000663879">
    <property type="component" value="Unassembled WGS sequence"/>
</dbReference>
<feature type="domain" description="Ig-like" evidence="4">
    <location>
        <begin position="251"/>
        <end position="342"/>
    </location>
</feature>
<dbReference type="GO" id="GO:0016020">
    <property type="term" value="C:membrane"/>
    <property type="evidence" value="ECO:0007669"/>
    <property type="project" value="UniProtKB-SubCell"/>
</dbReference>
<protein>
    <recommendedName>
        <fullName evidence="4">Ig-like domain-containing protein</fullName>
    </recommendedName>
</protein>
<dbReference type="InterPro" id="IPR013783">
    <property type="entry name" value="Ig-like_fold"/>
</dbReference>
<evidence type="ECO:0000259" key="4">
    <source>
        <dbReference type="PROSITE" id="PS50835"/>
    </source>
</evidence>
<evidence type="ECO:0000256" key="2">
    <source>
        <dbReference type="ARBA" id="ARBA00023157"/>
    </source>
</evidence>
<dbReference type="Pfam" id="PF07679">
    <property type="entry name" value="I-set"/>
    <property type="match status" value="2"/>
</dbReference>
<feature type="domain" description="Ig-like" evidence="4">
    <location>
        <begin position="33"/>
        <end position="142"/>
    </location>
</feature>
<accession>A0A813N6J6</accession>
<feature type="chain" id="PRO_5032430987" description="Ig-like domain-containing protein" evidence="3">
    <location>
        <begin position="17"/>
        <end position="553"/>
    </location>
</feature>
<dbReference type="InterPro" id="IPR003599">
    <property type="entry name" value="Ig_sub"/>
</dbReference>
<dbReference type="Gene3D" id="2.60.40.10">
    <property type="entry name" value="Immunoglobulins"/>
    <property type="match status" value="5"/>
</dbReference>
<dbReference type="PROSITE" id="PS50835">
    <property type="entry name" value="IG_LIKE"/>
    <property type="match status" value="5"/>
</dbReference>
<dbReference type="PANTHER" id="PTHR44170:SF6">
    <property type="entry name" value="CONTACTIN"/>
    <property type="match status" value="1"/>
</dbReference>
<dbReference type="InterPro" id="IPR007110">
    <property type="entry name" value="Ig-like_dom"/>
</dbReference>
<keyword evidence="2" id="KW-1015">Disulfide bond</keyword>
<feature type="domain" description="Ig-like" evidence="4">
    <location>
        <begin position="166"/>
        <end position="247"/>
    </location>
</feature>
<name>A0A813N6J6_9BILA</name>
<dbReference type="InterPro" id="IPR036179">
    <property type="entry name" value="Ig-like_dom_sf"/>
</dbReference>
<evidence type="ECO:0000256" key="3">
    <source>
        <dbReference type="SAM" id="SignalP"/>
    </source>
</evidence>
<evidence type="ECO:0000313" key="5">
    <source>
        <dbReference type="EMBL" id="CAF0731114.1"/>
    </source>
</evidence>